<dbReference type="EMBL" id="KZ613494">
    <property type="protein sequence ID" value="PMD18498.1"/>
    <property type="molecule type" value="Genomic_DNA"/>
</dbReference>
<evidence type="ECO:0000313" key="2">
    <source>
        <dbReference type="Proteomes" id="UP000235672"/>
    </source>
</evidence>
<protein>
    <recommendedName>
        <fullName evidence="3">Protein kinase domain-containing protein</fullName>
    </recommendedName>
</protein>
<dbReference type="OrthoDB" id="1668230at2759"/>
<dbReference type="AlphaFoldDB" id="A0A2J6PWV1"/>
<reference evidence="1 2" key="1">
    <citation type="submission" date="2016-05" db="EMBL/GenBank/DDBJ databases">
        <title>A degradative enzymes factory behind the ericoid mycorrhizal symbiosis.</title>
        <authorList>
            <consortium name="DOE Joint Genome Institute"/>
            <person name="Martino E."/>
            <person name="Morin E."/>
            <person name="Grelet G."/>
            <person name="Kuo A."/>
            <person name="Kohler A."/>
            <person name="Daghino S."/>
            <person name="Barry K."/>
            <person name="Choi C."/>
            <person name="Cichocki N."/>
            <person name="Clum A."/>
            <person name="Copeland A."/>
            <person name="Hainaut M."/>
            <person name="Haridas S."/>
            <person name="Labutti K."/>
            <person name="Lindquist E."/>
            <person name="Lipzen A."/>
            <person name="Khouja H.-R."/>
            <person name="Murat C."/>
            <person name="Ohm R."/>
            <person name="Olson A."/>
            <person name="Spatafora J."/>
            <person name="Veneault-Fourrey C."/>
            <person name="Henrissat B."/>
            <person name="Grigoriev I."/>
            <person name="Martin F."/>
            <person name="Perotto S."/>
        </authorList>
    </citation>
    <scope>NUCLEOTIDE SEQUENCE [LARGE SCALE GENOMIC DNA]</scope>
    <source>
        <strain evidence="1 2">UAMH 7357</strain>
    </source>
</reference>
<dbReference type="STRING" id="1745343.A0A2J6PWV1"/>
<dbReference type="SUPFAM" id="SSF56112">
    <property type="entry name" value="Protein kinase-like (PK-like)"/>
    <property type="match status" value="1"/>
</dbReference>
<dbReference type="InterPro" id="IPR011009">
    <property type="entry name" value="Kinase-like_dom_sf"/>
</dbReference>
<keyword evidence="2" id="KW-1185">Reference proteome</keyword>
<evidence type="ECO:0000313" key="1">
    <source>
        <dbReference type="EMBL" id="PMD18498.1"/>
    </source>
</evidence>
<evidence type="ECO:0008006" key="3">
    <source>
        <dbReference type="Google" id="ProtNLM"/>
    </source>
</evidence>
<proteinExistence type="predicted"/>
<name>A0A2J6PWV1_9HELO</name>
<accession>A0A2J6PWV1</accession>
<gene>
    <name evidence="1" type="ORF">NA56DRAFT_672340</name>
</gene>
<organism evidence="1 2">
    <name type="scientific">Hyaloscypha hepaticicola</name>
    <dbReference type="NCBI Taxonomy" id="2082293"/>
    <lineage>
        <taxon>Eukaryota</taxon>
        <taxon>Fungi</taxon>
        <taxon>Dikarya</taxon>
        <taxon>Ascomycota</taxon>
        <taxon>Pezizomycotina</taxon>
        <taxon>Leotiomycetes</taxon>
        <taxon>Helotiales</taxon>
        <taxon>Hyaloscyphaceae</taxon>
        <taxon>Hyaloscypha</taxon>
    </lineage>
</organism>
<sequence>MPYKLLDISGSSIVSIASDGKTAFKGEENGYEKLLAQEDYVYRLLDEYANILEYYGLIEIHPATPSSQDNRLRMALGISSGIAHYIKVRDFGSATVNGDPSRANIVKEIRYKLPLRGRVFEHRPSIKRKLFALGSTIYEIMTWEMPFEDLETNDIEKKYTVEEFPDITRLLAEDIIRDY</sequence>
<dbReference type="Proteomes" id="UP000235672">
    <property type="component" value="Unassembled WGS sequence"/>
</dbReference>